<dbReference type="AlphaFoldDB" id="M5TV70"/>
<proteinExistence type="predicted"/>
<accession>M5TV70</accession>
<dbReference type="GO" id="GO:0004527">
    <property type="term" value="F:exonuclease activity"/>
    <property type="evidence" value="ECO:0007669"/>
    <property type="project" value="UniProtKB-KW"/>
</dbReference>
<keyword evidence="1" id="KW-0472">Membrane</keyword>
<dbReference type="Proteomes" id="UP000011885">
    <property type="component" value="Unassembled WGS sequence"/>
</dbReference>
<protein>
    <submittedName>
        <fullName evidence="3">Membrane protein containing Endonuclease/exonuclease/phosphatase domain protein</fullName>
        <ecNumber evidence="3">3.1.4.12</ecNumber>
    </submittedName>
</protein>
<dbReference type="Pfam" id="PF03372">
    <property type="entry name" value="Exo_endo_phos"/>
    <property type="match status" value="1"/>
</dbReference>
<reference evidence="3 4" key="1">
    <citation type="journal article" date="2013" name="Mar. Genomics">
        <title>Expression of sulfatases in Rhodopirellula baltica and the diversity of sulfatases in the genus Rhodopirellula.</title>
        <authorList>
            <person name="Wegner C.E."/>
            <person name="Richter-Heitmann T."/>
            <person name="Klindworth A."/>
            <person name="Klockow C."/>
            <person name="Richter M."/>
            <person name="Achstetter T."/>
            <person name="Glockner F.O."/>
            <person name="Harder J."/>
        </authorList>
    </citation>
    <scope>NUCLEOTIDE SEQUENCE [LARGE SCALE GENOMIC DNA]</scope>
    <source>
        <strain evidence="3 4">SM41</strain>
    </source>
</reference>
<evidence type="ECO:0000256" key="1">
    <source>
        <dbReference type="SAM" id="Phobius"/>
    </source>
</evidence>
<dbReference type="GO" id="GO:0004767">
    <property type="term" value="F:sphingomyelin phosphodiesterase activity"/>
    <property type="evidence" value="ECO:0007669"/>
    <property type="project" value="UniProtKB-EC"/>
</dbReference>
<dbReference type="EMBL" id="ANOH01000383">
    <property type="protein sequence ID" value="EMI53092.1"/>
    <property type="molecule type" value="Genomic_DNA"/>
</dbReference>
<evidence type="ECO:0000259" key="2">
    <source>
        <dbReference type="Pfam" id="PF03372"/>
    </source>
</evidence>
<dbReference type="EC" id="3.1.4.12" evidence="3"/>
<dbReference type="PATRIC" id="fig|1263870.3.peg.5784"/>
<dbReference type="InterPro" id="IPR005135">
    <property type="entry name" value="Endo/exonuclease/phosphatase"/>
</dbReference>
<keyword evidence="4" id="KW-1185">Reference proteome</keyword>
<keyword evidence="3" id="KW-0269">Exonuclease</keyword>
<keyword evidence="1" id="KW-0812">Transmembrane</keyword>
<dbReference type="GO" id="GO:0004519">
    <property type="term" value="F:endonuclease activity"/>
    <property type="evidence" value="ECO:0007669"/>
    <property type="project" value="UniProtKB-KW"/>
</dbReference>
<feature type="domain" description="Endonuclease/exonuclease/phosphatase" evidence="2">
    <location>
        <begin position="77"/>
        <end position="281"/>
    </location>
</feature>
<keyword evidence="3" id="KW-0255">Endonuclease</keyword>
<gene>
    <name evidence="3" type="ORF">RSSM_05456</name>
</gene>
<name>M5TV70_9BACT</name>
<dbReference type="SUPFAM" id="SSF56219">
    <property type="entry name" value="DNase I-like"/>
    <property type="match status" value="1"/>
</dbReference>
<organism evidence="3 4">
    <name type="scientific">Rhodopirellula sallentina SM41</name>
    <dbReference type="NCBI Taxonomy" id="1263870"/>
    <lineage>
        <taxon>Bacteria</taxon>
        <taxon>Pseudomonadati</taxon>
        <taxon>Planctomycetota</taxon>
        <taxon>Planctomycetia</taxon>
        <taxon>Pirellulales</taxon>
        <taxon>Pirellulaceae</taxon>
        <taxon>Rhodopirellula</taxon>
    </lineage>
</organism>
<keyword evidence="3" id="KW-0378">Hydrolase</keyword>
<feature type="transmembrane region" description="Helical" evidence="1">
    <location>
        <begin position="18"/>
        <end position="36"/>
    </location>
</feature>
<evidence type="ECO:0000313" key="4">
    <source>
        <dbReference type="Proteomes" id="UP000011885"/>
    </source>
</evidence>
<dbReference type="InterPro" id="IPR036691">
    <property type="entry name" value="Endo/exonu/phosph_ase_sf"/>
</dbReference>
<keyword evidence="3" id="KW-0540">Nuclease</keyword>
<sequence length="309" mass="34034">MVAGFARTHWICDTAANLRVQGCLAILGLLIIAAAFRRWRVVGSAGFLLLCNLWCMNLGSFSGQQQPDTINAVRIASSNVLAANNRHESILADLQNTNADVIAVIELTPALATRLQDALKESHPHQTFQARAGDNFGIGILSRWPIRSVQTLQWSGTPASLEVEFDHFRMIATHPIPPIGQANFQNRNRQLQKLAEHIRDSLQTDRATVLVGDLNLTPWNANFTDLLATAELKRAASVCEILPTWYARPLFPLGLLIDHVLISKDLTYHDYQIGEDCGSDHRSVAVTISPVDQPSMAHSPKEASIPKAQ</sequence>
<dbReference type="Gene3D" id="3.60.10.10">
    <property type="entry name" value="Endonuclease/exonuclease/phosphatase"/>
    <property type="match status" value="1"/>
</dbReference>
<comment type="caution">
    <text evidence="3">The sequence shown here is derived from an EMBL/GenBank/DDBJ whole genome shotgun (WGS) entry which is preliminary data.</text>
</comment>
<keyword evidence="1" id="KW-1133">Transmembrane helix</keyword>
<evidence type="ECO:0000313" key="3">
    <source>
        <dbReference type="EMBL" id="EMI53092.1"/>
    </source>
</evidence>